<keyword evidence="6" id="KW-0963">Cytoplasm</keyword>
<feature type="binding site" evidence="6">
    <location>
        <position position="106"/>
    </location>
    <ligand>
        <name>S-adenosyl-L-methionine</name>
        <dbReference type="ChEBI" id="CHEBI:59789"/>
    </ligand>
</feature>
<comment type="caution">
    <text evidence="7">The sequence shown here is derived from an EMBL/GenBank/DDBJ whole genome shotgun (WGS) entry which is preliminary data.</text>
</comment>
<feature type="binding site" evidence="6">
    <location>
        <begin position="125"/>
        <end position="130"/>
    </location>
    <ligand>
        <name>S-adenosyl-L-methionine</name>
        <dbReference type="ChEBI" id="CHEBI:59789"/>
    </ligand>
</feature>
<evidence type="ECO:0000256" key="5">
    <source>
        <dbReference type="ARBA" id="ARBA00038303"/>
    </source>
</evidence>
<evidence type="ECO:0000313" key="8">
    <source>
        <dbReference type="Proteomes" id="UP001212981"/>
    </source>
</evidence>
<sequence>MITLLCVGKNKEKALCHLENEYVKRIQPFSKLQVMEVKDESNVHMERDKEAELIKEKEGKRVLEKIRPQDFVILLDLHGKMPDSILFSNQLESWFMKSSDLVFVIAGSLGPSNDLVKRANVRWKLSDLTFTHLMTRILVLEQIYRAFMIQNGRSYHK</sequence>
<dbReference type="AlphaFoldDB" id="A0AAW6CVZ1"/>
<keyword evidence="4 6" id="KW-0949">S-adenosyl-L-methionine</keyword>
<comment type="subcellular location">
    <subcellularLocation>
        <location evidence="6">Cytoplasm</location>
    </subcellularLocation>
</comment>
<dbReference type="EMBL" id="JAQLXO010000021">
    <property type="protein sequence ID" value="MDB7983085.1"/>
    <property type="molecule type" value="Genomic_DNA"/>
</dbReference>
<dbReference type="Pfam" id="PF02590">
    <property type="entry name" value="SPOUT_MTase"/>
    <property type="match status" value="1"/>
</dbReference>
<dbReference type="InterPro" id="IPR029026">
    <property type="entry name" value="tRNA_m1G_MTases_N"/>
</dbReference>
<evidence type="ECO:0000313" key="7">
    <source>
        <dbReference type="EMBL" id="MDB7983085.1"/>
    </source>
</evidence>
<comment type="subunit">
    <text evidence="6">Homodimer.</text>
</comment>
<evidence type="ECO:0000256" key="4">
    <source>
        <dbReference type="ARBA" id="ARBA00022691"/>
    </source>
</evidence>
<evidence type="ECO:0000256" key="2">
    <source>
        <dbReference type="ARBA" id="ARBA00022603"/>
    </source>
</evidence>
<comment type="function">
    <text evidence="6">Specifically methylates the pseudouridine at position 1915 (m3Psi1915) in 23S rRNA.</text>
</comment>
<dbReference type="GO" id="GO:0005737">
    <property type="term" value="C:cytoplasm"/>
    <property type="evidence" value="ECO:0007669"/>
    <property type="project" value="UniProtKB-SubCell"/>
</dbReference>
<dbReference type="PANTHER" id="PTHR33603:SF1">
    <property type="entry name" value="RIBOSOMAL RNA LARGE SUBUNIT METHYLTRANSFERASE H"/>
    <property type="match status" value="1"/>
</dbReference>
<dbReference type="RefSeq" id="WP_272003452.1">
    <property type="nucleotide sequence ID" value="NZ_JAQLXO010000021.1"/>
</dbReference>
<keyword evidence="2 6" id="KW-0489">Methyltransferase</keyword>
<protein>
    <recommendedName>
        <fullName evidence="6">Ribosomal RNA large subunit methyltransferase H</fullName>
        <ecNumber evidence="6">2.1.1.177</ecNumber>
    </recommendedName>
    <alternativeName>
        <fullName evidence="6">23S rRNA (pseudouridine1915-N3)-methyltransferase</fullName>
    </alternativeName>
    <alternativeName>
        <fullName evidence="6">23S rRNA m3Psi1915 methyltransferase</fullName>
    </alternativeName>
    <alternativeName>
        <fullName evidence="6">rRNA (pseudouridine-N3-)-methyltransferase RlmH</fullName>
    </alternativeName>
</protein>
<dbReference type="Proteomes" id="UP001212981">
    <property type="component" value="Unassembled WGS sequence"/>
</dbReference>
<dbReference type="HAMAP" id="MF_00658">
    <property type="entry name" value="23SrRNA_methyltr_H"/>
    <property type="match status" value="1"/>
</dbReference>
<dbReference type="InterPro" id="IPR029028">
    <property type="entry name" value="Alpha/beta_knot_MTases"/>
</dbReference>
<comment type="catalytic activity">
    <reaction evidence="6">
        <text>pseudouridine(1915) in 23S rRNA + S-adenosyl-L-methionine = N(3)-methylpseudouridine(1915) in 23S rRNA + S-adenosyl-L-homocysteine + H(+)</text>
        <dbReference type="Rhea" id="RHEA:42752"/>
        <dbReference type="Rhea" id="RHEA-COMP:10221"/>
        <dbReference type="Rhea" id="RHEA-COMP:10222"/>
        <dbReference type="ChEBI" id="CHEBI:15378"/>
        <dbReference type="ChEBI" id="CHEBI:57856"/>
        <dbReference type="ChEBI" id="CHEBI:59789"/>
        <dbReference type="ChEBI" id="CHEBI:65314"/>
        <dbReference type="ChEBI" id="CHEBI:74486"/>
        <dbReference type="EC" id="2.1.1.177"/>
    </reaction>
</comment>
<organism evidence="7 8">
    <name type="scientific">Faecalicoccus pleomorphus</name>
    <dbReference type="NCBI Taxonomy" id="1323"/>
    <lineage>
        <taxon>Bacteria</taxon>
        <taxon>Bacillati</taxon>
        <taxon>Bacillota</taxon>
        <taxon>Erysipelotrichia</taxon>
        <taxon>Erysipelotrichales</taxon>
        <taxon>Erysipelotrichaceae</taxon>
        <taxon>Faecalicoccus</taxon>
    </lineage>
</organism>
<gene>
    <name evidence="6" type="primary">rlmH</name>
    <name evidence="7" type="ORF">PND82_09685</name>
</gene>
<keyword evidence="1 6" id="KW-0698">rRNA processing</keyword>
<keyword evidence="3 6" id="KW-0808">Transferase</keyword>
<dbReference type="GO" id="GO:0070038">
    <property type="term" value="F:rRNA (pseudouridine-N3-)-methyltransferase activity"/>
    <property type="evidence" value="ECO:0007669"/>
    <property type="project" value="UniProtKB-UniRule"/>
</dbReference>
<proteinExistence type="inferred from homology"/>
<dbReference type="SUPFAM" id="SSF75217">
    <property type="entry name" value="alpha/beta knot"/>
    <property type="match status" value="1"/>
</dbReference>
<dbReference type="PANTHER" id="PTHR33603">
    <property type="entry name" value="METHYLTRANSFERASE"/>
    <property type="match status" value="1"/>
</dbReference>
<dbReference type="InterPro" id="IPR003742">
    <property type="entry name" value="RlmH-like"/>
</dbReference>
<feature type="binding site" evidence="6">
    <location>
        <position position="75"/>
    </location>
    <ligand>
        <name>S-adenosyl-L-methionine</name>
        <dbReference type="ChEBI" id="CHEBI:59789"/>
    </ligand>
</feature>
<dbReference type="Gene3D" id="3.40.1280.10">
    <property type="match status" value="1"/>
</dbReference>
<dbReference type="EC" id="2.1.1.177" evidence="6"/>
<accession>A0AAW6CVZ1</accession>
<evidence type="ECO:0000256" key="6">
    <source>
        <dbReference type="HAMAP-Rule" id="MF_00658"/>
    </source>
</evidence>
<evidence type="ECO:0000256" key="3">
    <source>
        <dbReference type="ARBA" id="ARBA00022679"/>
    </source>
</evidence>
<evidence type="ECO:0000256" key="1">
    <source>
        <dbReference type="ARBA" id="ARBA00022552"/>
    </source>
</evidence>
<name>A0AAW6CVZ1_9FIRM</name>
<dbReference type="PIRSF" id="PIRSF004505">
    <property type="entry name" value="MT_bac"/>
    <property type="match status" value="1"/>
</dbReference>
<comment type="similarity">
    <text evidence="5 6">Belongs to the RNA methyltransferase RlmH family.</text>
</comment>
<dbReference type="CDD" id="cd18081">
    <property type="entry name" value="RlmH-like"/>
    <property type="match status" value="1"/>
</dbReference>
<reference evidence="7" key="1">
    <citation type="submission" date="2023-01" db="EMBL/GenBank/DDBJ databases">
        <title>Human gut microbiome strain richness.</title>
        <authorList>
            <person name="Chen-Liaw A."/>
        </authorList>
    </citation>
    <scope>NUCLEOTIDE SEQUENCE</scope>
    <source>
        <strain evidence="7">D8_m1001271B151109d0_201107</strain>
    </source>
</reference>